<protein>
    <submittedName>
        <fullName evidence="2">Transposase</fullName>
    </submittedName>
</protein>
<evidence type="ECO:0000256" key="1">
    <source>
        <dbReference type="SAM" id="MobiDB-lite"/>
    </source>
</evidence>
<feature type="region of interest" description="Disordered" evidence="1">
    <location>
        <begin position="1"/>
        <end position="26"/>
    </location>
</feature>
<evidence type="ECO:0000313" key="3">
    <source>
        <dbReference type="Proteomes" id="UP000641152"/>
    </source>
</evidence>
<dbReference type="Proteomes" id="UP000641152">
    <property type="component" value="Unassembled WGS sequence"/>
</dbReference>
<keyword evidence="3" id="KW-1185">Reference proteome</keyword>
<evidence type="ECO:0000313" key="2">
    <source>
        <dbReference type="EMBL" id="MBD9362240.1"/>
    </source>
</evidence>
<dbReference type="RefSeq" id="WP_192394940.1">
    <property type="nucleotide sequence ID" value="NZ_CAJHIU010000002.1"/>
</dbReference>
<organism evidence="2 3">
    <name type="scientific">Methylomonas fluvii</name>
    <dbReference type="NCBI Taxonomy" id="1854564"/>
    <lineage>
        <taxon>Bacteria</taxon>
        <taxon>Pseudomonadati</taxon>
        <taxon>Pseudomonadota</taxon>
        <taxon>Gammaproteobacteria</taxon>
        <taxon>Methylococcales</taxon>
        <taxon>Methylococcaceae</taxon>
        <taxon>Methylomonas</taxon>
    </lineage>
</organism>
<gene>
    <name evidence="2" type="ORF">EBB_17315</name>
</gene>
<dbReference type="EMBL" id="JACXST010000002">
    <property type="protein sequence ID" value="MBD9362240.1"/>
    <property type="molecule type" value="Genomic_DNA"/>
</dbReference>
<proteinExistence type="predicted"/>
<sequence length="89" mass="10062">MSHASSTDHRPVTAKSAQRPQDWRPEERLLALQESHSLSGEALNAWCRERGVFTHQLAQWKSEFCASASMRPDREECSGQLFSDTEIGC</sequence>
<comment type="caution">
    <text evidence="2">The sequence shown here is derived from an EMBL/GenBank/DDBJ whole genome shotgun (WGS) entry which is preliminary data.</text>
</comment>
<name>A0ABR9DGN3_9GAMM</name>
<feature type="compositionally biased region" description="Basic and acidic residues" evidence="1">
    <location>
        <begin position="1"/>
        <end position="11"/>
    </location>
</feature>
<accession>A0ABR9DGN3</accession>
<reference evidence="2 3" key="1">
    <citation type="submission" date="2020-09" db="EMBL/GenBank/DDBJ databases">
        <title>Methylomonas albis sp. nov. and Methylomonas fluvii sp. nov.: Two cold-adapted methanotrophs from the River Elbe and an amended description of Methylovulum psychrotolerans strain Eb1.</title>
        <authorList>
            <person name="Bussmann I.K."/>
            <person name="Klings K.-W."/>
            <person name="Warnstedt J."/>
            <person name="Hoppert M."/>
            <person name="Saborowski A."/>
            <person name="Horn F."/>
            <person name="Liebner S."/>
        </authorList>
    </citation>
    <scope>NUCLEOTIDE SEQUENCE [LARGE SCALE GENOMIC DNA]</scope>
    <source>
        <strain evidence="2 3">EbB</strain>
    </source>
</reference>